<evidence type="ECO:0000313" key="2">
    <source>
        <dbReference type="Proteomes" id="UP000076858"/>
    </source>
</evidence>
<dbReference type="EMBL" id="LRGB01015680">
    <property type="protein sequence ID" value="KZR98833.1"/>
    <property type="molecule type" value="Genomic_DNA"/>
</dbReference>
<proteinExistence type="predicted"/>
<comment type="caution">
    <text evidence="1">The sequence shown here is derived from an EMBL/GenBank/DDBJ whole genome shotgun (WGS) entry which is preliminary data.</text>
</comment>
<dbReference type="Proteomes" id="UP000076858">
    <property type="component" value="Unassembled WGS sequence"/>
</dbReference>
<organism evidence="1 2">
    <name type="scientific">Daphnia magna</name>
    <dbReference type="NCBI Taxonomy" id="35525"/>
    <lineage>
        <taxon>Eukaryota</taxon>
        <taxon>Metazoa</taxon>
        <taxon>Ecdysozoa</taxon>
        <taxon>Arthropoda</taxon>
        <taxon>Crustacea</taxon>
        <taxon>Branchiopoda</taxon>
        <taxon>Diplostraca</taxon>
        <taxon>Cladocera</taxon>
        <taxon>Anomopoda</taxon>
        <taxon>Daphniidae</taxon>
        <taxon>Daphnia</taxon>
    </lineage>
</organism>
<evidence type="ECO:0000313" key="1">
    <source>
        <dbReference type="EMBL" id="KZR98833.1"/>
    </source>
</evidence>
<sequence length="54" mass="6396">MHFIVYDVNRHTRVFQIKIGKKTNPAIIGPMHNCLLFPPPSPYRFVCYSSFQRE</sequence>
<dbReference type="AlphaFoldDB" id="A0A162CT70"/>
<keyword evidence="2" id="KW-1185">Reference proteome</keyword>
<reference evidence="1 2" key="1">
    <citation type="submission" date="2016-03" db="EMBL/GenBank/DDBJ databases">
        <title>EvidentialGene: Evidence-directed Construction of Genes on Genomes.</title>
        <authorList>
            <person name="Gilbert D.G."/>
            <person name="Choi J.-H."/>
            <person name="Mockaitis K."/>
            <person name="Colbourne J."/>
            <person name="Pfrender M."/>
        </authorList>
    </citation>
    <scope>NUCLEOTIDE SEQUENCE [LARGE SCALE GENOMIC DNA]</scope>
    <source>
        <strain evidence="1 2">Xinb3</strain>
        <tissue evidence="1">Complete organism</tissue>
    </source>
</reference>
<accession>A0A162CT70</accession>
<protein>
    <submittedName>
        <fullName evidence="1">Uncharacterized protein</fullName>
    </submittedName>
</protein>
<name>A0A162CT70_9CRUS</name>
<gene>
    <name evidence="1" type="ORF">APZ42_005567</name>
</gene>